<comment type="similarity">
    <text evidence="1 2">Belongs to the BolA/IbaG family.</text>
</comment>
<name>A0A8J2HAD4_COTCN</name>
<dbReference type="SUPFAM" id="SSF82657">
    <property type="entry name" value="BolA-like"/>
    <property type="match status" value="1"/>
</dbReference>
<dbReference type="Pfam" id="PF01722">
    <property type="entry name" value="BolA"/>
    <property type="match status" value="1"/>
</dbReference>
<evidence type="ECO:0000256" key="3">
    <source>
        <dbReference type="SAM" id="Phobius"/>
    </source>
</evidence>
<accession>A0A8J2HAD4</accession>
<dbReference type="OrthoDB" id="4983at2759"/>
<dbReference type="PANTHER" id="PTHR46229:SF2">
    <property type="entry name" value="BOLA-LIKE PROTEIN 1"/>
    <property type="match status" value="1"/>
</dbReference>
<reference evidence="4" key="1">
    <citation type="submission" date="2021-04" db="EMBL/GenBank/DDBJ databases">
        <authorList>
            <person name="Chebbi M.A.C M."/>
        </authorList>
    </citation>
    <scope>NUCLEOTIDE SEQUENCE</scope>
</reference>
<evidence type="ECO:0000256" key="2">
    <source>
        <dbReference type="RuleBase" id="RU003860"/>
    </source>
</evidence>
<dbReference type="Gene3D" id="3.30.300.90">
    <property type="entry name" value="BolA-like"/>
    <property type="match status" value="1"/>
</dbReference>
<dbReference type="Proteomes" id="UP000786811">
    <property type="component" value="Unassembled WGS sequence"/>
</dbReference>
<feature type="transmembrane region" description="Helical" evidence="3">
    <location>
        <begin position="7"/>
        <end position="34"/>
    </location>
</feature>
<dbReference type="GO" id="GO:0005739">
    <property type="term" value="C:mitochondrion"/>
    <property type="evidence" value="ECO:0007669"/>
    <property type="project" value="TreeGrafter"/>
</dbReference>
<dbReference type="InterPro" id="IPR002634">
    <property type="entry name" value="BolA"/>
</dbReference>
<proteinExistence type="inferred from homology"/>
<keyword evidence="5" id="KW-1185">Reference proteome</keyword>
<gene>
    <name evidence="4" type="ORF">HICCMSTLAB_LOCUS5617</name>
</gene>
<evidence type="ECO:0000313" key="5">
    <source>
        <dbReference type="Proteomes" id="UP000786811"/>
    </source>
</evidence>
<dbReference type="InterPro" id="IPR050961">
    <property type="entry name" value="BolA/IbaG_stress_morph_reg"/>
</dbReference>
<dbReference type="AlphaFoldDB" id="A0A8J2HAD4"/>
<organism evidence="4 5">
    <name type="scientific">Cotesia congregata</name>
    <name type="common">Parasitoid wasp</name>
    <name type="synonym">Apanteles congregatus</name>
    <dbReference type="NCBI Taxonomy" id="51543"/>
    <lineage>
        <taxon>Eukaryota</taxon>
        <taxon>Metazoa</taxon>
        <taxon>Ecdysozoa</taxon>
        <taxon>Arthropoda</taxon>
        <taxon>Hexapoda</taxon>
        <taxon>Insecta</taxon>
        <taxon>Pterygota</taxon>
        <taxon>Neoptera</taxon>
        <taxon>Endopterygota</taxon>
        <taxon>Hymenoptera</taxon>
        <taxon>Apocrita</taxon>
        <taxon>Ichneumonoidea</taxon>
        <taxon>Braconidae</taxon>
        <taxon>Microgastrinae</taxon>
        <taxon>Cotesia</taxon>
    </lineage>
</organism>
<dbReference type="InterPro" id="IPR036065">
    <property type="entry name" value="BolA-like_sf"/>
</dbReference>
<evidence type="ECO:0000256" key="1">
    <source>
        <dbReference type="ARBA" id="ARBA00005578"/>
    </source>
</evidence>
<keyword evidence="3" id="KW-0812">Transmembrane</keyword>
<protein>
    <submittedName>
        <fullName evidence="4">Similar to DDB_G0274169: BolA-like protein DDB_G0274169 (Dictyostelium discoideum)</fullName>
    </submittedName>
</protein>
<keyword evidence="3" id="KW-1133">Transmembrane helix</keyword>
<keyword evidence="3" id="KW-0472">Membrane</keyword>
<dbReference type="FunFam" id="3.30.300.90:FF:000001">
    <property type="entry name" value="Transcriptional regulator BolA"/>
    <property type="match status" value="1"/>
</dbReference>
<dbReference type="EMBL" id="CAJNRD030001119">
    <property type="protein sequence ID" value="CAG5090400.1"/>
    <property type="molecule type" value="Genomic_DNA"/>
</dbReference>
<evidence type="ECO:0000313" key="4">
    <source>
        <dbReference type="EMBL" id="CAG5090400.1"/>
    </source>
</evidence>
<dbReference type="GO" id="GO:1990229">
    <property type="term" value="C:iron-sulfur cluster assembly complex"/>
    <property type="evidence" value="ECO:0007669"/>
    <property type="project" value="UniProtKB-ARBA"/>
</dbReference>
<dbReference type="PANTHER" id="PTHR46229">
    <property type="entry name" value="BOLA TRANSCRIPTION REGULATOR"/>
    <property type="match status" value="1"/>
</dbReference>
<sequence>MIDGFEFILLAEFTCCVTFVGVAARVGVGAIVFFDDVLGKLQDSVKSQLANVEHDIGTPILDKLNELSQLVNTFLEKVRDRVFRVSGSIYQNIKNKMSTSNRPVENSMKKKLEKGLEPSHLEIINESAMHNVPKDSESHFKVVVVSDKFKDVPLIKRHRMVNDLLKTELEESIHALSIVAKTPSQWEESNKVIAPSPACKGGFGK</sequence>
<comment type="caution">
    <text evidence="4">The sequence shown here is derived from an EMBL/GenBank/DDBJ whole genome shotgun (WGS) entry which is preliminary data.</text>
</comment>